<evidence type="ECO:0000313" key="2">
    <source>
        <dbReference type="EMBL" id="MFD2630014.1"/>
    </source>
</evidence>
<keyword evidence="1" id="KW-0812">Transmembrane</keyword>
<keyword evidence="1" id="KW-0472">Membrane</keyword>
<dbReference type="RefSeq" id="WP_379562835.1">
    <property type="nucleotide sequence ID" value="NZ_JBHUMX010000041.1"/>
</dbReference>
<comment type="caution">
    <text evidence="2">The sequence shown here is derived from an EMBL/GenBank/DDBJ whole genome shotgun (WGS) entry which is preliminary data.</text>
</comment>
<accession>A0ABW5Q312</accession>
<dbReference type="Proteomes" id="UP001597451">
    <property type="component" value="Unassembled WGS sequence"/>
</dbReference>
<name>A0ABW5Q312_9BACI</name>
<gene>
    <name evidence="2" type="ORF">ACFSUN_14600</name>
</gene>
<protein>
    <submittedName>
        <fullName evidence="2">Uncharacterized protein</fullName>
    </submittedName>
</protein>
<proteinExistence type="predicted"/>
<evidence type="ECO:0000313" key="3">
    <source>
        <dbReference type="Proteomes" id="UP001597451"/>
    </source>
</evidence>
<keyword evidence="3" id="KW-1185">Reference proteome</keyword>
<reference evidence="3" key="1">
    <citation type="journal article" date="2019" name="Int. J. Syst. Evol. Microbiol.">
        <title>The Global Catalogue of Microorganisms (GCM) 10K type strain sequencing project: providing services to taxonomists for standard genome sequencing and annotation.</title>
        <authorList>
            <consortium name="The Broad Institute Genomics Platform"/>
            <consortium name="The Broad Institute Genome Sequencing Center for Infectious Disease"/>
            <person name="Wu L."/>
            <person name="Ma J."/>
        </authorList>
    </citation>
    <scope>NUCLEOTIDE SEQUENCE [LARGE SCALE GENOMIC DNA]</scope>
    <source>
        <strain evidence="3">TISTR 1858</strain>
    </source>
</reference>
<organism evidence="2 3">
    <name type="scientific">Oceanobacillus kapialis</name>
    <dbReference type="NCBI Taxonomy" id="481353"/>
    <lineage>
        <taxon>Bacteria</taxon>
        <taxon>Bacillati</taxon>
        <taxon>Bacillota</taxon>
        <taxon>Bacilli</taxon>
        <taxon>Bacillales</taxon>
        <taxon>Bacillaceae</taxon>
        <taxon>Oceanobacillus</taxon>
    </lineage>
</organism>
<keyword evidence="1" id="KW-1133">Transmembrane helix</keyword>
<dbReference type="EMBL" id="JBHUMX010000041">
    <property type="protein sequence ID" value="MFD2630014.1"/>
    <property type="molecule type" value="Genomic_DNA"/>
</dbReference>
<sequence>MIEGFGISIVFYLIGLFILFIIIKAAVREGINSSIVGQYLEKKYGSKDFRENKKSFLDDDLDKH</sequence>
<feature type="transmembrane region" description="Helical" evidence="1">
    <location>
        <begin position="6"/>
        <end position="27"/>
    </location>
</feature>
<evidence type="ECO:0000256" key="1">
    <source>
        <dbReference type="SAM" id="Phobius"/>
    </source>
</evidence>